<dbReference type="EMBL" id="CM003528">
    <property type="protein sequence ID" value="RCV07308.1"/>
    <property type="molecule type" value="Genomic_DNA"/>
</dbReference>
<reference evidence="1" key="2">
    <citation type="submission" date="2015-07" db="EMBL/GenBank/DDBJ databases">
        <authorList>
            <person name="Noorani M."/>
        </authorList>
    </citation>
    <scope>NUCLEOTIDE SEQUENCE</scope>
    <source>
        <strain evidence="1">Yugu1</strain>
    </source>
</reference>
<name>A0A368PPE4_SETIT</name>
<evidence type="ECO:0000313" key="1">
    <source>
        <dbReference type="EMBL" id="RCV07308.1"/>
    </source>
</evidence>
<dbReference type="OrthoDB" id="684339at2759"/>
<gene>
    <name evidence="1" type="ORF">SETIT_1G233500v2</name>
</gene>
<dbReference type="AlphaFoldDB" id="A0A368PPE4"/>
<organism evidence="1">
    <name type="scientific">Setaria italica</name>
    <name type="common">Foxtail millet</name>
    <name type="synonym">Panicum italicum</name>
    <dbReference type="NCBI Taxonomy" id="4555"/>
    <lineage>
        <taxon>Eukaryota</taxon>
        <taxon>Viridiplantae</taxon>
        <taxon>Streptophyta</taxon>
        <taxon>Embryophyta</taxon>
        <taxon>Tracheophyta</taxon>
        <taxon>Spermatophyta</taxon>
        <taxon>Magnoliopsida</taxon>
        <taxon>Liliopsida</taxon>
        <taxon>Poales</taxon>
        <taxon>Poaceae</taxon>
        <taxon>PACMAD clade</taxon>
        <taxon>Panicoideae</taxon>
        <taxon>Panicodae</taxon>
        <taxon>Paniceae</taxon>
        <taxon>Cenchrinae</taxon>
        <taxon>Setaria</taxon>
    </lineage>
</organism>
<sequence length="171" mass="19923">MAWIQWLPGAIRGSAGSRQSGHGFGSIRGNPCRGVRVAWYGAAAEQSSQRRWQRLKKADSGPLETSLHLCLTCPYAQVVCTQISTWENFNILQYAHPVQFDNIGKWWEKAARSVPKDKKRHFNGLIIYTMWNIWKERNRRIFDQKFLTAQQVATHIKENLEEYRKAFWVIT</sequence>
<reference evidence="1" key="1">
    <citation type="journal article" date="2012" name="Nat. Biotechnol.">
        <title>Reference genome sequence of the model plant Setaria.</title>
        <authorList>
            <person name="Bennetzen J.L."/>
            <person name="Schmutz J."/>
            <person name="Wang H."/>
            <person name="Percifield R."/>
            <person name="Hawkins J."/>
            <person name="Pontaroli A.C."/>
            <person name="Estep M."/>
            <person name="Feng L."/>
            <person name="Vaughn J.N."/>
            <person name="Grimwood J."/>
            <person name="Jenkins J."/>
            <person name="Barry K."/>
            <person name="Lindquist E."/>
            <person name="Hellsten U."/>
            <person name="Deshpande S."/>
            <person name="Wang X."/>
            <person name="Wu X."/>
            <person name="Mitros T."/>
            <person name="Triplett J."/>
            <person name="Yang X."/>
            <person name="Ye C.Y."/>
            <person name="Mauro-Herrera M."/>
            <person name="Wang L."/>
            <person name="Li P."/>
            <person name="Sharma M."/>
            <person name="Sharma R."/>
            <person name="Ronald P.C."/>
            <person name="Panaud O."/>
            <person name="Kellogg E.A."/>
            <person name="Brutnell T.P."/>
            <person name="Doust A.N."/>
            <person name="Tuskan G.A."/>
            <person name="Rokhsar D."/>
            <person name="Devos K.M."/>
        </authorList>
    </citation>
    <scope>NUCLEOTIDE SEQUENCE [LARGE SCALE GENOMIC DNA]</scope>
    <source>
        <strain evidence="1">Yugu1</strain>
    </source>
</reference>
<accession>A0A368PPE4</accession>
<proteinExistence type="predicted"/>
<protein>
    <submittedName>
        <fullName evidence="1">Uncharacterized protein</fullName>
    </submittedName>
</protein>